<sequence length="72" mass="8143">MCVEFRCSHRLRRSTPPPTHCLPLLAMLLMESCKLLYLILGSRLCGCVRTGARGWMLQSMRCRSVSGVGLCW</sequence>
<reference evidence="1 2" key="1">
    <citation type="submission" date="2019-09" db="EMBL/GenBank/DDBJ databases">
        <authorList>
            <person name="Ou C."/>
        </authorList>
    </citation>
    <scope>NUCLEOTIDE SEQUENCE [LARGE SCALE GENOMIC DNA]</scope>
    <source>
        <strain evidence="1">S2</strain>
        <tissue evidence="1">Leaf</tissue>
    </source>
</reference>
<dbReference type="EMBL" id="SMOL01000120">
    <property type="protein sequence ID" value="KAB2632028.1"/>
    <property type="molecule type" value="Genomic_DNA"/>
</dbReference>
<keyword evidence="2" id="KW-1185">Reference proteome</keyword>
<comment type="caution">
    <text evidence="1">The sequence shown here is derived from an EMBL/GenBank/DDBJ whole genome shotgun (WGS) entry which is preliminary data.</text>
</comment>
<evidence type="ECO:0000313" key="2">
    <source>
        <dbReference type="Proteomes" id="UP000327157"/>
    </source>
</evidence>
<proteinExistence type="predicted"/>
<name>A0A5N5HWU0_9ROSA</name>
<reference evidence="2" key="2">
    <citation type="submission" date="2019-10" db="EMBL/GenBank/DDBJ databases">
        <title>A de novo genome assembly of a pear dwarfing rootstock.</title>
        <authorList>
            <person name="Wang F."/>
            <person name="Wang J."/>
            <person name="Li S."/>
            <person name="Zhang Y."/>
            <person name="Fang M."/>
            <person name="Ma L."/>
            <person name="Zhao Y."/>
            <person name="Jiang S."/>
        </authorList>
    </citation>
    <scope>NUCLEOTIDE SEQUENCE [LARGE SCALE GENOMIC DNA]</scope>
</reference>
<organism evidence="1 2">
    <name type="scientific">Pyrus ussuriensis x Pyrus communis</name>
    <dbReference type="NCBI Taxonomy" id="2448454"/>
    <lineage>
        <taxon>Eukaryota</taxon>
        <taxon>Viridiplantae</taxon>
        <taxon>Streptophyta</taxon>
        <taxon>Embryophyta</taxon>
        <taxon>Tracheophyta</taxon>
        <taxon>Spermatophyta</taxon>
        <taxon>Magnoliopsida</taxon>
        <taxon>eudicotyledons</taxon>
        <taxon>Gunneridae</taxon>
        <taxon>Pentapetalae</taxon>
        <taxon>rosids</taxon>
        <taxon>fabids</taxon>
        <taxon>Rosales</taxon>
        <taxon>Rosaceae</taxon>
        <taxon>Amygdaloideae</taxon>
        <taxon>Maleae</taxon>
        <taxon>Pyrus</taxon>
    </lineage>
</organism>
<accession>A0A5N5HWU0</accession>
<dbReference type="AlphaFoldDB" id="A0A5N5HWU0"/>
<dbReference type="Proteomes" id="UP000327157">
    <property type="component" value="Chromosome 6"/>
</dbReference>
<reference evidence="1 2" key="3">
    <citation type="submission" date="2019-11" db="EMBL/GenBank/DDBJ databases">
        <title>A de novo genome assembly of a pear dwarfing rootstock.</title>
        <authorList>
            <person name="Wang F."/>
            <person name="Wang J."/>
            <person name="Li S."/>
            <person name="Zhang Y."/>
            <person name="Fang M."/>
            <person name="Ma L."/>
            <person name="Zhao Y."/>
            <person name="Jiang S."/>
        </authorList>
    </citation>
    <scope>NUCLEOTIDE SEQUENCE [LARGE SCALE GENOMIC DNA]</scope>
    <source>
        <strain evidence="1">S2</strain>
        <tissue evidence="1">Leaf</tissue>
    </source>
</reference>
<protein>
    <submittedName>
        <fullName evidence="1">Uncharacterized protein</fullName>
    </submittedName>
</protein>
<gene>
    <name evidence="1" type="ORF">D8674_028275</name>
</gene>
<evidence type="ECO:0000313" key="1">
    <source>
        <dbReference type="EMBL" id="KAB2632028.1"/>
    </source>
</evidence>